<comment type="caution">
    <text evidence="3">The sequence shown here is derived from an EMBL/GenBank/DDBJ whole genome shotgun (WGS) entry which is preliminary data.</text>
</comment>
<keyword evidence="4" id="KW-1185">Reference proteome</keyword>
<dbReference type="EMBL" id="JABCRI010000015">
    <property type="protein sequence ID" value="KAF8393315.1"/>
    <property type="molecule type" value="Genomic_DNA"/>
</dbReference>
<feature type="region of interest" description="Disordered" evidence="1">
    <location>
        <begin position="354"/>
        <end position="405"/>
    </location>
</feature>
<feature type="transmembrane region" description="Helical" evidence="2">
    <location>
        <begin position="426"/>
        <end position="446"/>
    </location>
</feature>
<evidence type="ECO:0000313" key="4">
    <source>
        <dbReference type="Proteomes" id="UP000655225"/>
    </source>
</evidence>
<protein>
    <submittedName>
        <fullName evidence="3">Uncharacterized protein</fullName>
    </submittedName>
</protein>
<feature type="region of interest" description="Disordered" evidence="1">
    <location>
        <begin position="230"/>
        <end position="301"/>
    </location>
</feature>
<evidence type="ECO:0000313" key="3">
    <source>
        <dbReference type="EMBL" id="KAF8393315.1"/>
    </source>
</evidence>
<dbReference type="PANTHER" id="PTHR46225:SF19">
    <property type="entry name" value="RING-TYPE DOMAIN-CONTAINING PROTEIN"/>
    <property type="match status" value="1"/>
</dbReference>
<dbReference type="PANTHER" id="PTHR46225">
    <property type="entry name" value="C3H4 TYPE ZINC FINGER PROTEIN"/>
    <property type="match status" value="1"/>
</dbReference>
<keyword evidence="2" id="KW-1133">Transmembrane helix</keyword>
<proteinExistence type="predicted"/>
<feature type="transmembrane region" description="Helical" evidence="2">
    <location>
        <begin position="458"/>
        <end position="478"/>
    </location>
</feature>
<keyword evidence="2" id="KW-0812">Transmembrane</keyword>
<feature type="compositionally biased region" description="Polar residues" evidence="1">
    <location>
        <begin position="382"/>
        <end position="405"/>
    </location>
</feature>
<feature type="region of interest" description="Disordered" evidence="1">
    <location>
        <begin position="487"/>
        <end position="511"/>
    </location>
</feature>
<dbReference type="Proteomes" id="UP000655225">
    <property type="component" value="Unassembled WGS sequence"/>
</dbReference>
<reference evidence="3 4" key="1">
    <citation type="submission" date="2020-04" db="EMBL/GenBank/DDBJ databases">
        <title>Plant Genome Project.</title>
        <authorList>
            <person name="Zhang R.-G."/>
        </authorList>
    </citation>
    <scope>NUCLEOTIDE SEQUENCE [LARGE SCALE GENOMIC DNA]</scope>
    <source>
        <strain evidence="3">YNK0</strain>
        <tissue evidence="3">Leaf</tissue>
    </source>
</reference>
<organism evidence="3 4">
    <name type="scientific">Tetracentron sinense</name>
    <name type="common">Spur-leaf</name>
    <dbReference type="NCBI Taxonomy" id="13715"/>
    <lineage>
        <taxon>Eukaryota</taxon>
        <taxon>Viridiplantae</taxon>
        <taxon>Streptophyta</taxon>
        <taxon>Embryophyta</taxon>
        <taxon>Tracheophyta</taxon>
        <taxon>Spermatophyta</taxon>
        <taxon>Magnoliopsida</taxon>
        <taxon>Trochodendrales</taxon>
        <taxon>Trochodendraceae</taxon>
        <taxon>Tetracentron</taxon>
    </lineage>
</organism>
<dbReference type="AlphaFoldDB" id="A0A834YTX8"/>
<evidence type="ECO:0000256" key="2">
    <source>
        <dbReference type="SAM" id="Phobius"/>
    </source>
</evidence>
<keyword evidence="2" id="KW-0472">Membrane</keyword>
<name>A0A834YTX8_TETSI</name>
<gene>
    <name evidence="3" type="ORF">HHK36_021556</name>
</gene>
<accession>A0A834YTX8</accession>
<evidence type="ECO:0000256" key="1">
    <source>
        <dbReference type="SAM" id="MobiDB-lite"/>
    </source>
</evidence>
<sequence>MTAEITFDEEIEIEPFSGLVKLDVFDQFQTNKVFKQRNDLIKWTREVACGNYRENQASTTRTKRRIRRTSTKRCGCSFSLKAQKANGLDQWKVEILCGFHNHERKLCGLVSTYVLEKIEEQKELAKSYQEDIMVDAQECRHVVRRSLGKPCAHEIVIYVKEEKFLPLSLIHDQWKKLTLGNDDEFSSKELYKDITPELEMIIARYEKSNPHQKIEIKQKLHKIAEPASIQMKEPLGEKDIEASPSTQLRGDDERPSFPEGVGVRVGNDNVSTSFPPGEGGEYTSTSFPRAEGVPEMNSVRDDERDCPSVMIVKWWSMAVPLLEPHCESQTDRHPLLMEHRENHNDREHIIDITRGGNVSSSDSYIDDPPPGVDLPQHEDGPSRSTRTPISQSSLPYSNGSNSRNASFIRRGDAYGRRRRSPLNSGLWISIELVVTVSQIIASIVVLSLSRHEKPKAPLFEWVVGYASGCVATLPLLYWRYCHRNQGTEHDSTQPHQSSSQGNPPPDPSYIFISTIRGSEEEDRRTTDTDTWNGQNFGIPSARRMDILFFYVKLSNLHEWPMLSCTVDLVNEVVFPSRS</sequence>